<comment type="caution">
    <text evidence="2">The sequence shown here is derived from an EMBL/GenBank/DDBJ whole genome shotgun (WGS) entry which is preliminary data.</text>
</comment>
<protein>
    <recommendedName>
        <fullName evidence="4">Lipoprotein</fullName>
    </recommendedName>
</protein>
<feature type="signal peptide" evidence="1">
    <location>
        <begin position="1"/>
        <end position="22"/>
    </location>
</feature>
<dbReference type="PROSITE" id="PS51257">
    <property type="entry name" value="PROKAR_LIPOPROTEIN"/>
    <property type="match status" value="1"/>
</dbReference>
<dbReference type="Proteomes" id="UP000444316">
    <property type="component" value="Unassembled WGS sequence"/>
</dbReference>
<organism evidence="2 3">
    <name type="scientific">Duganella fentianensis</name>
    <dbReference type="NCBI Taxonomy" id="2692177"/>
    <lineage>
        <taxon>Bacteria</taxon>
        <taxon>Pseudomonadati</taxon>
        <taxon>Pseudomonadota</taxon>
        <taxon>Betaproteobacteria</taxon>
        <taxon>Burkholderiales</taxon>
        <taxon>Oxalobacteraceae</taxon>
        <taxon>Telluria group</taxon>
        <taxon>Duganella</taxon>
    </lineage>
</organism>
<dbReference type="RefSeq" id="WP_161036772.1">
    <property type="nucleotide sequence ID" value="NZ_WWCL01000004.1"/>
</dbReference>
<gene>
    <name evidence="2" type="ORF">GTP23_20435</name>
</gene>
<evidence type="ECO:0000256" key="1">
    <source>
        <dbReference type="SAM" id="SignalP"/>
    </source>
</evidence>
<dbReference type="EMBL" id="WWCL01000004">
    <property type="protein sequence ID" value="MYN47416.1"/>
    <property type="molecule type" value="Genomic_DNA"/>
</dbReference>
<reference evidence="2" key="1">
    <citation type="submission" date="2019-12" db="EMBL/GenBank/DDBJ databases">
        <title>Novel species isolated from a subtropical stream in China.</title>
        <authorList>
            <person name="Lu H."/>
        </authorList>
    </citation>
    <scope>NUCLEOTIDE SEQUENCE [LARGE SCALE GENOMIC DNA]</scope>
    <source>
        <strain evidence="2">FT93W</strain>
    </source>
</reference>
<accession>A0A845I681</accession>
<keyword evidence="3" id="KW-1185">Reference proteome</keyword>
<proteinExistence type="predicted"/>
<evidence type="ECO:0008006" key="4">
    <source>
        <dbReference type="Google" id="ProtNLM"/>
    </source>
</evidence>
<keyword evidence="1" id="KW-0732">Signal</keyword>
<name>A0A845I681_9BURK</name>
<sequence>MFHRLFPVTAGIAALLALSACATLTENTEQSVLVQTVLDHRQIAGVGCVLSNDVGKWFVTTPARISLRKSASPLRIDCKQDGTGWAYERVDSKANSSLWGNLVLTAGVGYFVDKNTGAGYEYPATLTVLMRPATERDAAPAPAAGVTLY</sequence>
<feature type="chain" id="PRO_5032483223" description="Lipoprotein" evidence="1">
    <location>
        <begin position="23"/>
        <end position="149"/>
    </location>
</feature>
<dbReference type="AlphaFoldDB" id="A0A845I681"/>
<evidence type="ECO:0000313" key="3">
    <source>
        <dbReference type="Proteomes" id="UP000444316"/>
    </source>
</evidence>
<evidence type="ECO:0000313" key="2">
    <source>
        <dbReference type="EMBL" id="MYN47416.1"/>
    </source>
</evidence>